<evidence type="ECO:0000313" key="2">
    <source>
        <dbReference type="Proteomes" id="UP001322138"/>
    </source>
</evidence>
<gene>
    <name evidence="1" type="ORF">QC761_100430</name>
</gene>
<dbReference type="Proteomes" id="UP001322138">
    <property type="component" value="Unassembled WGS sequence"/>
</dbReference>
<organism evidence="1 2">
    <name type="scientific">Podospora bellae-mahoneyi</name>
    <dbReference type="NCBI Taxonomy" id="2093777"/>
    <lineage>
        <taxon>Eukaryota</taxon>
        <taxon>Fungi</taxon>
        <taxon>Dikarya</taxon>
        <taxon>Ascomycota</taxon>
        <taxon>Pezizomycotina</taxon>
        <taxon>Sordariomycetes</taxon>
        <taxon>Sordariomycetidae</taxon>
        <taxon>Sordariales</taxon>
        <taxon>Podosporaceae</taxon>
        <taxon>Podospora</taxon>
    </lineage>
</organism>
<name>A0ABR0FUB1_9PEZI</name>
<accession>A0ABR0FUB1</accession>
<comment type="caution">
    <text evidence="1">The sequence shown here is derived from an EMBL/GenBank/DDBJ whole genome shotgun (WGS) entry which is preliminary data.</text>
</comment>
<protein>
    <submittedName>
        <fullName evidence="1">Uncharacterized protein</fullName>
    </submittedName>
</protein>
<dbReference type="RefSeq" id="XP_062735898.1">
    <property type="nucleotide sequence ID" value="XM_062873290.1"/>
</dbReference>
<keyword evidence="2" id="KW-1185">Reference proteome</keyword>
<dbReference type="GeneID" id="87892772"/>
<reference evidence="1 2" key="1">
    <citation type="journal article" date="2023" name="bioRxiv">
        <title>High-quality genome assemblies of four members of thePodospora anserinaspecies complex.</title>
        <authorList>
            <person name="Ament-Velasquez S.L."/>
            <person name="Vogan A.A."/>
            <person name="Wallerman O."/>
            <person name="Hartmann F."/>
            <person name="Gautier V."/>
            <person name="Silar P."/>
            <person name="Giraud T."/>
            <person name="Johannesson H."/>
        </authorList>
    </citation>
    <scope>NUCLEOTIDE SEQUENCE [LARGE SCALE GENOMIC DNA]</scope>
    <source>
        <strain evidence="1 2">CBS 112042</strain>
    </source>
</reference>
<sequence>MAPTVTWRAGTAPRNPAQANGILAACQTAAQDAEFAGFLTMEIWTGRHTSRSDRANHATTRLKTVIQTANGQHQVAHIYLDANYTYTGHALYPNVKND</sequence>
<evidence type="ECO:0000313" key="1">
    <source>
        <dbReference type="EMBL" id="KAK4646922.1"/>
    </source>
</evidence>
<dbReference type="EMBL" id="JAFFGZ010000003">
    <property type="protein sequence ID" value="KAK4646922.1"/>
    <property type="molecule type" value="Genomic_DNA"/>
</dbReference>
<proteinExistence type="predicted"/>